<proteinExistence type="predicted"/>
<keyword evidence="3" id="KW-1185">Reference proteome</keyword>
<protein>
    <submittedName>
        <fullName evidence="2">Uncharacterized protein</fullName>
    </submittedName>
</protein>
<dbReference type="AlphaFoldDB" id="A0A165CDH8"/>
<reference evidence="2 3" key="1">
    <citation type="journal article" date="2016" name="Mol. Biol. Evol.">
        <title>Comparative Genomics of Early-Diverging Mushroom-Forming Fungi Provides Insights into the Origins of Lignocellulose Decay Capabilities.</title>
        <authorList>
            <person name="Nagy L.G."/>
            <person name="Riley R."/>
            <person name="Tritt A."/>
            <person name="Adam C."/>
            <person name="Daum C."/>
            <person name="Floudas D."/>
            <person name="Sun H."/>
            <person name="Yadav J.S."/>
            <person name="Pangilinan J."/>
            <person name="Larsson K.H."/>
            <person name="Matsuura K."/>
            <person name="Barry K."/>
            <person name="Labutti K."/>
            <person name="Kuo R."/>
            <person name="Ohm R.A."/>
            <person name="Bhattacharya S.S."/>
            <person name="Shirouzu T."/>
            <person name="Yoshinaga Y."/>
            <person name="Martin F.M."/>
            <person name="Grigoriev I.V."/>
            <person name="Hibbett D.S."/>
        </authorList>
    </citation>
    <scope>NUCLEOTIDE SEQUENCE [LARGE SCALE GENOMIC DNA]</scope>
    <source>
        <strain evidence="2 3">HHB12733</strain>
    </source>
</reference>
<gene>
    <name evidence="2" type="ORF">CALCODRAFT_559015</name>
</gene>
<dbReference type="OrthoDB" id="3365157at2759"/>
<evidence type="ECO:0000313" key="3">
    <source>
        <dbReference type="Proteomes" id="UP000076842"/>
    </source>
</evidence>
<feature type="compositionally biased region" description="Polar residues" evidence="1">
    <location>
        <begin position="336"/>
        <end position="352"/>
    </location>
</feature>
<feature type="region of interest" description="Disordered" evidence="1">
    <location>
        <begin position="332"/>
        <end position="356"/>
    </location>
</feature>
<feature type="compositionally biased region" description="Basic residues" evidence="1">
    <location>
        <begin position="188"/>
        <end position="199"/>
    </location>
</feature>
<name>A0A165CDH8_9BASI</name>
<accession>A0A165CDH8</accession>
<dbReference type="EMBL" id="KV424156">
    <property type="protein sequence ID" value="KZT50623.1"/>
    <property type="molecule type" value="Genomic_DNA"/>
</dbReference>
<evidence type="ECO:0000256" key="1">
    <source>
        <dbReference type="SAM" id="MobiDB-lite"/>
    </source>
</evidence>
<organism evidence="2 3">
    <name type="scientific">Calocera cornea HHB12733</name>
    <dbReference type="NCBI Taxonomy" id="1353952"/>
    <lineage>
        <taxon>Eukaryota</taxon>
        <taxon>Fungi</taxon>
        <taxon>Dikarya</taxon>
        <taxon>Basidiomycota</taxon>
        <taxon>Agaricomycotina</taxon>
        <taxon>Dacrymycetes</taxon>
        <taxon>Dacrymycetales</taxon>
        <taxon>Dacrymycetaceae</taxon>
        <taxon>Calocera</taxon>
    </lineage>
</organism>
<evidence type="ECO:0000313" key="2">
    <source>
        <dbReference type="EMBL" id="KZT50623.1"/>
    </source>
</evidence>
<dbReference type="Proteomes" id="UP000076842">
    <property type="component" value="Unassembled WGS sequence"/>
</dbReference>
<feature type="region of interest" description="Disordered" evidence="1">
    <location>
        <begin position="177"/>
        <end position="208"/>
    </location>
</feature>
<dbReference type="InParanoid" id="A0A165CDH8"/>
<sequence length="433" mass="48284">MADGRIIPGLVEDEGRVRPLLVYGDKIMFRMEGGTVHQVRVDFTHTKTHPNFPPPAPYKVLRTRAIKAWKTARLSVSYMPSLSISTSITTSETISVGYNVASKALELHTADYRIHEDGTLSGRKLPPLPAGGAYTLAYVDIPPYPTAWNRGQDISEAHSLSPSSDRTKVDRMSPYMRYSELPPIPDHKSRHVSKQSQRHHNNDSNRYKSSVITFRVTPEKCEVTKAKKASAAQSVVRPSKSKKRKWDDPTPLIVRIRRPQKDIPQKLHRTITDSEDDTEADEHICCWSTAYMYPLTEREHTMKYCAVESDAPPALRASLRAALREDLHTFEDDVHPTTSHGHTISTNASTTVEAGRPGEAEITRLAIMSALAFMGRPPLSFPPSNMLQEATYTPLLPRSEYPSSHQVIALSSIRPLGTTVSGDYPTFHPAVAT</sequence>
<feature type="non-terminal residue" evidence="2">
    <location>
        <position position="1"/>
    </location>
</feature>